<dbReference type="GO" id="GO:0003676">
    <property type="term" value="F:nucleic acid binding"/>
    <property type="evidence" value="ECO:0007669"/>
    <property type="project" value="InterPro"/>
</dbReference>
<evidence type="ECO:0000259" key="3">
    <source>
        <dbReference type="PROSITE" id="PS50994"/>
    </source>
</evidence>
<dbReference type="InterPro" id="IPR001584">
    <property type="entry name" value="Integrase_cat-core"/>
</dbReference>
<evidence type="ECO:0000256" key="1">
    <source>
        <dbReference type="SAM" id="Coils"/>
    </source>
</evidence>
<dbReference type="InterPro" id="IPR012337">
    <property type="entry name" value="RNaseH-like_sf"/>
</dbReference>
<dbReference type="WBParaSite" id="MhA1_Contig2452.frz3.fgene1">
    <property type="protein sequence ID" value="MhA1_Contig2452.frz3.fgene1"/>
    <property type="gene ID" value="MhA1_Contig2452.frz3.fgene1"/>
</dbReference>
<organism evidence="4 5">
    <name type="scientific">Meloidogyne hapla</name>
    <name type="common">Root-knot nematode worm</name>
    <dbReference type="NCBI Taxonomy" id="6305"/>
    <lineage>
        <taxon>Eukaryota</taxon>
        <taxon>Metazoa</taxon>
        <taxon>Ecdysozoa</taxon>
        <taxon>Nematoda</taxon>
        <taxon>Chromadorea</taxon>
        <taxon>Rhabditida</taxon>
        <taxon>Tylenchina</taxon>
        <taxon>Tylenchomorpha</taxon>
        <taxon>Tylenchoidea</taxon>
        <taxon>Meloidogynidae</taxon>
        <taxon>Meloidogyninae</taxon>
        <taxon>Meloidogyne</taxon>
    </lineage>
</organism>
<dbReference type="PANTHER" id="PTHR46585">
    <property type="entry name" value="INTEGRASE CORE DOMAIN CONTAINING PROTEIN"/>
    <property type="match status" value="1"/>
</dbReference>
<dbReference type="SUPFAM" id="SSF53098">
    <property type="entry name" value="Ribonuclease H-like"/>
    <property type="match status" value="1"/>
</dbReference>
<protein>
    <submittedName>
        <fullName evidence="5">Integrase catalytic domain-containing protein</fullName>
    </submittedName>
</protein>
<evidence type="ECO:0000313" key="4">
    <source>
        <dbReference type="Proteomes" id="UP000095281"/>
    </source>
</evidence>
<dbReference type="PROSITE" id="PS50994">
    <property type="entry name" value="INTEGRASE"/>
    <property type="match status" value="1"/>
</dbReference>
<keyword evidence="1" id="KW-0175">Coiled coil</keyword>
<evidence type="ECO:0000313" key="5">
    <source>
        <dbReference type="WBParaSite" id="MhA1_Contig2452.frz3.fgene1"/>
    </source>
</evidence>
<accession>A0A1I8BIX7</accession>
<dbReference type="InterPro" id="IPR036397">
    <property type="entry name" value="RNaseH_sf"/>
</dbReference>
<evidence type="ECO:0000256" key="2">
    <source>
        <dbReference type="SAM" id="MobiDB-lite"/>
    </source>
</evidence>
<feature type="region of interest" description="Disordered" evidence="2">
    <location>
        <begin position="89"/>
        <end position="109"/>
    </location>
</feature>
<reference evidence="5" key="1">
    <citation type="submission" date="2016-11" db="UniProtKB">
        <authorList>
            <consortium name="WormBaseParasite"/>
        </authorList>
    </citation>
    <scope>IDENTIFICATION</scope>
</reference>
<dbReference type="Gene3D" id="3.30.420.10">
    <property type="entry name" value="Ribonuclease H-like superfamily/Ribonuclease H"/>
    <property type="match status" value="1"/>
</dbReference>
<dbReference type="Proteomes" id="UP000095281">
    <property type="component" value="Unplaced"/>
</dbReference>
<keyword evidence="4" id="KW-1185">Reference proteome</keyword>
<dbReference type="PANTHER" id="PTHR46585:SF1">
    <property type="entry name" value="CHROMO DOMAIN-CONTAINING PROTEIN"/>
    <property type="match status" value="1"/>
</dbReference>
<feature type="domain" description="Integrase catalytic" evidence="3">
    <location>
        <begin position="234"/>
        <end position="403"/>
    </location>
</feature>
<dbReference type="GO" id="GO:0015074">
    <property type="term" value="P:DNA integration"/>
    <property type="evidence" value="ECO:0007669"/>
    <property type="project" value="InterPro"/>
</dbReference>
<sequence>MANKFVLVPEDIYKGLLTQPVIDTGNINLDYTRKNLENIKRQHVNTETRLGIYLPQITNNQNENKVDLNYPNPLTNERDGEKEIIDDSMHKADEGSDVETPKTSRTPKSKLNQRIYKIYHIMKNNFDKFNINKDGKILNERGTKEILGSNVQKSLDCIIRSDFTGKERWSELSPPGTSILEKRLRTDPSMWELIEKAKEQIIPKRINKSKRNLNQNIKSVNKKHSEISPAIEGGWRLPTNNACWVLTDVQCDLADFQKLSRQNQGYNYALVAIDVLSKRVFAEPVRTKKSTDMIPAFEIILKRMEMHPHRIFSDKGTEFKSKEIMEFFKGKDIEKFTPNASTVKASLAERCIRNIKQRLYRFMSEKHTLKWTEALQKIVNAINHSRSRAICGLRPVDISFKNARKIREKVYGKIGANPNTKKPRFQKDDYVRMSTNKNVFAKGYLPNYSDEILQVDLVKKKANPNRYKVKDDKGERFEGYFYPEELTRVKKDENTSYRIEKVILIPSNVSDYSDNKPNKFRSHLAKPIQFQGGNWVCGLYSIQYPQSWAATIGTDDKQWIEINYKHEKPLRCGIPKTTQLTANGLSLFLKLALAKAHKDNPRKRRELSIVIDDDEELIVNPEIKVTGSTIRKRFKRQTASSRRWIEFFFEQYPQNYWDAIRDLEQELETHKVNVEAKAKEYQNEKNNERKDDLKNEMEHLSSLSEKKKSDISILTDEAKKRDNQGDLQLAREFLESHPDDYHEQFLTMNINLITRYIELEQKMNESKDQGENASARSNQEIQRFKNSIKRMRKNLEALESAIIDKDLKTTRDEFHEQNSLTHSEYVQQFLVDHPEDHWNVLGKNFRDLKELHGKIREKRDAHMQEQDEQKEPIKW</sequence>
<feature type="coiled-coil region" evidence="1">
    <location>
        <begin position="749"/>
        <end position="808"/>
    </location>
</feature>
<proteinExistence type="predicted"/>
<feature type="compositionally biased region" description="Basic and acidic residues" evidence="2">
    <location>
        <begin position="89"/>
        <end position="102"/>
    </location>
</feature>
<feature type="coiled-coil region" evidence="1">
    <location>
        <begin position="660"/>
        <end position="710"/>
    </location>
</feature>
<dbReference type="AlphaFoldDB" id="A0A1I8BIX7"/>
<name>A0A1I8BIX7_MELHA</name>